<dbReference type="Pfam" id="PF03062">
    <property type="entry name" value="MBOAT"/>
    <property type="match status" value="1"/>
</dbReference>
<evidence type="ECO:0000313" key="13">
    <source>
        <dbReference type="EMBL" id="JAV88926.1"/>
    </source>
</evidence>
<feature type="transmembrane region" description="Helical" evidence="12">
    <location>
        <begin position="330"/>
        <end position="348"/>
    </location>
</feature>
<dbReference type="GO" id="GO:0017147">
    <property type="term" value="F:Wnt-protein binding"/>
    <property type="evidence" value="ECO:0007669"/>
    <property type="project" value="TreeGrafter"/>
</dbReference>
<evidence type="ECO:0000256" key="12">
    <source>
        <dbReference type="SAM" id="Phobius"/>
    </source>
</evidence>
<dbReference type="GO" id="GO:1990698">
    <property type="term" value="F:palmitoleoyltransferase activity"/>
    <property type="evidence" value="ECO:0007669"/>
    <property type="project" value="UniProtKB-EC"/>
</dbReference>
<evidence type="ECO:0000256" key="4">
    <source>
        <dbReference type="ARBA" id="ARBA00022692"/>
    </source>
</evidence>
<dbReference type="InterPro" id="IPR049941">
    <property type="entry name" value="LPLAT_7/PORCN-like"/>
</dbReference>
<proteinExistence type="inferred from homology"/>
<organism evidence="13">
    <name type="scientific">Photinus pyralis</name>
    <name type="common">Common eastern firefly</name>
    <name type="synonym">Lampyris pyralis</name>
    <dbReference type="NCBI Taxonomy" id="7054"/>
    <lineage>
        <taxon>Eukaryota</taxon>
        <taxon>Metazoa</taxon>
        <taxon>Ecdysozoa</taxon>
        <taxon>Arthropoda</taxon>
        <taxon>Hexapoda</taxon>
        <taxon>Insecta</taxon>
        <taxon>Pterygota</taxon>
        <taxon>Neoptera</taxon>
        <taxon>Endopterygota</taxon>
        <taxon>Coleoptera</taxon>
        <taxon>Polyphaga</taxon>
        <taxon>Elateriformia</taxon>
        <taxon>Elateroidea</taxon>
        <taxon>Lampyridae</taxon>
        <taxon>Lampyrinae</taxon>
        <taxon>Photinus</taxon>
    </lineage>
</organism>
<evidence type="ECO:0000256" key="11">
    <source>
        <dbReference type="ARBA" id="ARBA00047978"/>
    </source>
</evidence>
<evidence type="ECO:0000256" key="8">
    <source>
        <dbReference type="ARBA" id="ARBA00038269"/>
    </source>
</evidence>
<dbReference type="GO" id="GO:0030258">
    <property type="term" value="P:lipid modification"/>
    <property type="evidence" value="ECO:0007669"/>
    <property type="project" value="TreeGrafter"/>
</dbReference>
<feature type="transmembrane region" description="Helical" evidence="12">
    <location>
        <begin position="81"/>
        <end position="98"/>
    </location>
</feature>
<keyword evidence="3" id="KW-0879">Wnt signaling pathway</keyword>
<keyword evidence="2" id="KW-0808">Transferase</keyword>
<feature type="transmembrane region" description="Helical" evidence="12">
    <location>
        <begin position="26"/>
        <end position="46"/>
    </location>
</feature>
<keyword evidence="4 12" id="KW-0812">Transmembrane</keyword>
<dbReference type="GO" id="GO:0061355">
    <property type="term" value="P:Wnt protein secretion"/>
    <property type="evidence" value="ECO:0007669"/>
    <property type="project" value="TreeGrafter"/>
</dbReference>
<keyword evidence="5 12" id="KW-1133">Transmembrane helix</keyword>
<evidence type="ECO:0000256" key="1">
    <source>
        <dbReference type="ARBA" id="ARBA00004141"/>
    </source>
</evidence>
<evidence type="ECO:0000256" key="2">
    <source>
        <dbReference type="ARBA" id="ARBA00022679"/>
    </source>
</evidence>
<keyword evidence="6 12" id="KW-0472">Membrane</keyword>
<feature type="transmembrane region" description="Helical" evidence="12">
    <location>
        <begin position="385"/>
        <end position="405"/>
    </location>
</feature>
<feature type="transmembrane region" description="Helical" evidence="12">
    <location>
        <begin position="164"/>
        <end position="184"/>
    </location>
</feature>
<dbReference type="GO" id="GO:0005783">
    <property type="term" value="C:endoplasmic reticulum"/>
    <property type="evidence" value="ECO:0007669"/>
    <property type="project" value="TreeGrafter"/>
</dbReference>
<dbReference type="PANTHER" id="PTHR13906">
    <property type="entry name" value="PORCUPINE"/>
    <property type="match status" value="1"/>
</dbReference>
<sequence length="440" mass="50933">MLSYLLHSQFECLGGLSPYDVWELCIQASCMDIAPKIVYMLIYNLVYQLISAYFSHKVFHLCSIVGGFAVMRLAISHSNITHFLVFLAVGYVCMYCANRVHLKKQIKTEYIAVLLCIVYLLLCEFVYPNQDDWIQSRGLFMIAAMKIISLCFDLQNGHYFPSPYVYAGYMLCPANVMFGPWISFTEYNIARVMSQRKKFTWVLRTIHILLLSFFFLSMSNCLSIIVIPSVIDNKWISAYRRAFSFRCSHYFISFLSEATMLCGGYGDSKNQYVITRPFDIELPTSLVSVVVSWNIPMHRFLKKYVYLEILRFGYFKAILGTYLISSLLHGFNLEIAAVLVTIGAYSFVQFRLQEKLARSFNACLRVRPCRTCTHKYKRSNWLIKLVLLIFACITIFDLIFLGVLMDSVGYPDAPSIYEKWGDLDFLSHWVMLGLYIITFV</sequence>
<evidence type="ECO:0000256" key="6">
    <source>
        <dbReference type="ARBA" id="ARBA00023136"/>
    </source>
</evidence>
<evidence type="ECO:0000256" key="10">
    <source>
        <dbReference type="ARBA" id="ARBA00040371"/>
    </source>
</evidence>
<evidence type="ECO:0000256" key="3">
    <source>
        <dbReference type="ARBA" id="ARBA00022687"/>
    </source>
</evidence>
<evidence type="ECO:0000256" key="7">
    <source>
        <dbReference type="ARBA" id="ARBA00023315"/>
    </source>
</evidence>
<evidence type="ECO:0000256" key="9">
    <source>
        <dbReference type="ARBA" id="ARBA00038867"/>
    </source>
</evidence>
<dbReference type="EC" id="2.3.1.250" evidence="9"/>
<feature type="transmembrane region" description="Helical" evidence="12">
    <location>
        <begin position="110"/>
        <end position="127"/>
    </location>
</feature>
<accession>A0A1Y1MY89</accession>
<dbReference type="InterPro" id="IPR004299">
    <property type="entry name" value="MBOAT_fam"/>
</dbReference>
<keyword evidence="7" id="KW-0012">Acyltransferase</keyword>
<dbReference type="PANTHER" id="PTHR13906:SF12">
    <property type="entry name" value="PROTEIN-SERINE O-PALMITOLEOYLTRANSFERASE PORCUPINE"/>
    <property type="match status" value="1"/>
</dbReference>
<reference evidence="13" key="1">
    <citation type="journal article" date="2016" name="Sci. Rep.">
        <title>Molecular characterization of firefly nuptial gifts: a multi-omics approach sheds light on postcopulatory sexual selection.</title>
        <authorList>
            <person name="Al-Wathiqui N."/>
            <person name="Fallon T.R."/>
            <person name="South A."/>
            <person name="Weng J.K."/>
            <person name="Lewis S.M."/>
        </authorList>
    </citation>
    <scope>NUCLEOTIDE SEQUENCE</scope>
</reference>
<protein>
    <recommendedName>
        <fullName evidence="10">Protein-serine O-palmitoleoyltransferase porcupine</fullName>
        <ecNumber evidence="9">2.3.1.250</ecNumber>
    </recommendedName>
</protein>
<comment type="catalytic activity">
    <reaction evidence="11">
        <text>[Wnt protein]-L-serine + (9Z)-hexadecenoyl-CoA = [Wnt protein]-O-(9Z)-hexadecenoyl-L-serine + CoA</text>
        <dbReference type="Rhea" id="RHEA:45336"/>
        <dbReference type="Rhea" id="RHEA-COMP:11170"/>
        <dbReference type="Rhea" id="RHEA-COMP:11171"/>
        <dbReference type="ChEBI" id="CHEBI:29999"/>
        <dbReference type="ChEBI" id="CHEBI:57287"/>
        <dbReference type="ChEBI" id="CHEBI:61540"/>
        <dbReference type="ChEBI" id="CHEBI:85189"/>
        <dbReference type="EC" id="2.3.1.250"/>
    </reaction>
</comment>
<dbReference type="EMBL" id="GEZM01021579">
    <property type="protein sequence ID" value="JAV88926.1"/>
    <property type="molecule type" value="Transcribed_RNA"/>
</dbReference>
<dbReference type="AlphaFoldDB" id="A0A1Y1MY89"/>
<comment type="subcellular location">
    <subcellularLocation>
        <location evidence="1">Membrane</location>
        <topology evidence="1">Multi-pass membrane protein</topology>
    </subcellularLocation>
</comment>
<feature type="transmembrane region" description="Helical" evidence="12">
    <location>
        <begin position="204"/>
        <end position="231"/>
    </location>
</feature>
<evidence type="ECO:0000256" key="5">
    <source>
        <dbReference type="ARBA" id="ARBA00022989"/>
    </source>
</evidence>
<comment type="similarity">
    <text evidence="8">Belongs to the membrane-bound acyltransferase family. Porcupine subfamily.</text>
</comment>
<dbReference type="GO" id="GO:0016020">
    <property type="term" value="C:membrane"/>
    <property type="evidence" value="ECO:0007669"/>
    <property type="project" value="UniProtKB-SubCell"/>
</dbReference>
<feature type="transmembrane region" description="Helical" evidence="12">
    <location>
        <begin position="58"/>
        <end position="75"/>
    </location>
</feature>
<name>A0A1Y1MY89_PHOPY</name>
<dbReference type="GO" id="GO:0016055">
    <property type="term" value="P:Wnt signaling pathway"/>
    <property type="evidence" value="ECO:0007669"/>
    <property type="project" value="UniProtKB-KW"/>
</dbReference>